<feature type="domain" description="DUF305" evidence="3">
    <location>
        <begin position="43"/>
        <end position="117"/>
    </location>
</feature>
<feature type="region of interest" description="Disordered" evidence="1">
    <location>
        <begin position="124"/>
        <end position="165"/>
    </location>
</feature>
<evidence type="ECO:0000256" key="1">
    <source>
        <dbReference type="SAM" id="MobiDB-lite"/>
    </source>
</evidence>
<evidence type="ECO:0000313" key="4">
    <source>
        <dbReference type="EMBL" id="MPW22428.1"/>
    </source>
</evidence>
<dbReference type="Pfam" id="PF03713">
    <property type="entry name" value="DUF305"/>
    <property type="match status" value="1"/>
</dbReference>
<keyword evidence="2" id="KW-0732">Signal</keyword>
<protein>
    <submittedName>
        <fullName evidence="4">DUF305 domain-containing protein</fullName>
    </submittedName>
</protein>
<organism evidence="4 5">
    <name type="scientific">Paraburkholderia franconis</name>
    <dbReference type="NCBI Taxonomy" id="2654983"/>
    <lineage>
        <taxon>Bacteria</taxon>
        <taxon>Pseudomonadati</taxon>
        <taxon>Pseudomonadota</taxon>
        <taxon>Betaproteobacteria</taxon>
        <taxon>Burkholderiales</taxon>
        <taxon>Burkholderiaceae</taxon>
        <taxon>Paraburkholderia</taxon>
    </lineage>
</organism>
<dbReference type="Gene3D" id="1.20.1260.10">
    <property type="match status" value="1"/>
</dbReference>
<dbReference type="Proteomes" id="UP000484381">
    <property type="component" value="Unassembled WGS sequence"/>
</dbReference>
<comment type="caution">
    <text evidence="4">The sequence shown here is derived from an EMBL/GenBank/DDBJ whole genome shotgun (WGS) entry which is preliminary data.</text>
</comment>
<keyword evidence="5" id="KW-1185">Reference proteome</keyword>
<dbReference type="AlphaFoldDB" id="A0A7X1NI53"/>
<dbReference type="EMBL" id="WHNP01000066">
    <property type="protein sequence ID" value="MPW22428.1"/>
    <property type="molecule type" value="Genomic_DNA"/>
</dbReference>
<evidence type="ECO:0000313" key="5">
    <source>
        <dbReference type="Proteomes" id="UP000484381"/>
    </source>
</evidence>
<feature type="signal peptide" evidence="2">
    <location>
        <begin position="1"/>
        <end position="31"/>
    </location>
</feature>
<reference evidence="4 5" key="1">
    <citation type="submission" date="2019-10" db="EMBL/GenBank/DDBJ databases">
        <title>Paraburkholderia sp. isolated from nodules of Mimosa pudica from Brazilian Atlantic Forest soils.</title>
        <authorList>
            <person name="Paulitsch F."/>
            <person name="Hungria M."/>
            <person name="Dall'Agnol R."/>
        </authorList>
    </citation>
    <scope>NUCLEOTIDE SEQUENCE [LARGE SCALE GENOMIC DNA]</scope>
    <source>
        <strain evidence="4 5">CNPSo 3157</strain>
    </source>
</reference>
<dbReference type="InterPro" id="IPR005183">
    <property type="entry name" value="DUF305_CopM-like"/>
</dbReference>
<dbReference type="PANTHER" id="PTHR36933">
    <property type="entry name" value="SLL0788 PROTEIN"/>
    <property type="match status" value="1"/>
</dbReference>
<evidence type="ECO:0000256" key="2">
    <source>
        <dbReference type="SAM" id="SignalP"/>
    </source>
</evidence>
<sequence length="165" mass="17743">MRIPIRLSGPLVLSAAVAFLISGLGAPTASAAGAQDANPNEAPFLKENDAAMTKMMTDMSIKPTGDIDRDFVTMMVPHHQGAIDMAQAELRYGHNEQLRRIAQEIVVEQQQEIVAMRLAVGQPLPPSAPAPDQQQPAASSAGHARSMPNHGMPMNMPNRTQQETK</sequence>
<feature type="compositionally biased region" description="Low complexity" evidence="1">
    <location>
        <begin position="130"/>
        <end position="158"/>
    </location>
</feature>
<gene>
    <name evidence="4" type="ORF">GCT13_37790</name>
</gene>
<dbReference type="RefSeq" id="WP_152767072.1">
    <property type="nucleotide sequence ID" value="NZ_WHNP01000066.1"/>
</dbReference>
<feature type="chain" id="PRO_5030732517" evidence="2">
    <location>
        <begin position="32"/>
        <end position="165"/>
    </location>
</feature>
<accession>A0A7X1NI53</accession>
<dbReference type="PANTHER" id="PTHR36933:SF1">
    <property type="entry name" value="SLL0788 PROTEIN"/>
    <property type="match status" value="1"/>
</dbReference>
<proteinExistence type="predicted"/>
<dbReference type="InterPro" id="IPR012347">
    <property type="entry name" value="Ferritin-like"/>
</dbReference>
<name>A0A7X1NI53_9BURK</name>
<evidence type="ECO:0000259" key="3">
    <source>
        <dbReference type="Pfam" id="PF03713"/>
    </source>
</evidence>